<dbReference type="Pfam" id="PF04205">
    <property type="entry name" value="FMN_bind"/>
    <property type="match status" value="1"/>
</dbReference>
<gene>
    <name evidence="4" type="ORF">FB466_0166</name>
</gene>
<dbReference type="AlphaFoldDB" id="A0A543I440"/>
<dbReference type="InterPro" id="IPR007329">
    <property type="entry name" value="FMN-bd"/>
</dbReference>
<organism evidence="4 5">
    <name type="scientific">Klugiella xanthotipulae</name>
    <dbReference type="NCBI Taxonomy" id="244735"/>
    <lineage>
        <taxon>Bacteria</taxon>
        <taxon>Bacillati</taxon>
        <taxon>Actinomycetota</taxon>
        <taxon>Actinomycetes</taxon>
        <taxon>Micrococcales</taxon>
        <taxon>Microbacteriaceae</taxon>
        <taxon>Klugiella</taxon>
    </lineage>
</organism>
<feature type="chain" id="PRO_5039628832" evidence="2">
    <location>
        <begin position="19"/>
        <end position="176"/>
    </location>
</feature>
<evidence type="ECO:0000256" key="2">
    <source>
        <dbReference type="SAM" id="SignalP"/>
    </source>
</evidence>
<feature type="region of interest" description="Disordered" evidence="1">
    <location>
        <begin position="37"/>
        <end position="88"/>
    </location>
</feature>
<accession>A0A543I440</accession>
<dbReference type="GO" id="GO:0016020">
    <property type="term" value="C:membrane"/>
    <property type="evidence" value="ECO:0007669"/>
    <property type="project" value="InterPro"/>
</dbReference>
<dbReference type="Proteomes" id="UP000318331">
    <property type="component" value="Unassembled WGS sequence"/>
</dbReference>
<feature type="domain" description="FMN-binding" evidence="3">
    <location>
        <begin position="97"/>
        <end position="174"/>
    </location>
</feature>
<dbReference type="GO" id="GO:0010181">
    <property type="term" value="F:FMN binding"/>
    <property type="evidence" value="ECO:0007669"/>
    <property type="project" value="InterPro"/>
</dbReference>
<dbReference type="RefSeq" id="WP_246054481.1">
    <property type="nucleotide sequence ID" value="NZ_BAAAYS010000013.1"/>
</dbReference>
<name>A0A543I440_9MICO</name>
<dbReference type="SMART" id="SM00900">
    <property type="entry name" value="FMN_bind"/>
    <property type="match status" value="1"/>
</dbReference>
<comment type="caution">
    <text evidence="4">The sequence shown here is derived from an EMBL/GenBank/DDBJ whole genome shotgun (WGS) entry which is preliminary data.</text>
</comment>
<sequence length="176" mass="17533">MRKRAVYASILSSAAVLAVGWQIGTMGTAQTSVVAATTASDPATTPPSTSGSNGATAEAPSDTTTTDTPTTPPDTTTTAPATAATDGTYTGASASTRFGNVQVQITVAGGQLTEVTALQLTDSDGKSVQISNRAAPVLREEALTAQSAAIQTVSGATYTSEAYITSLQSALDQAGL</sequence>
<evidence type="ECO:0000313" key="4">
    <source>
        <dbReference type="EMBL" id="TQM65366.1"/>
    </source>
</evidence>
<protein>
    <submittedName>
        <fullName evidence="4">Uncharacterized protein with FMN-binding domain</fullName>
    </submittedName>
</protein>
<dbReference type="EMBL" id="VFPN01000001">
    <property type="protein sequence ID" value="TQM65366.1"/>
    <property type="molecule type" value="Genomic_DNA"/>
</dbReference>
<evidence type="ECO:0000313" key="5">
    <source>
        <dbReference type="Proteomes" id="UP000318331"/>
    </source>
</evidence>
<proteinExistence type="predicted"/>
<keyword evidence="2" id="KW-0732">Signal</keyword>
<keyword evidence="5" id="KW-1185">Reference proteome</keyword>
<evidence type="ECO:0000259" key="3">
    <source>
        <dbReference type="SMART" id="SM00900"/>
    </source>
</evidence>
<reference evidence="4 5" key="1">
    <citation type="submission" date="2019-06" db="EMBL/GenBank/DDBJ databases">
        <title>Sequencing the genomes of 1000 actinobacteria strains.</title>
        <authorList>
            <person name="Klenk H.-P."/>
        </authorList>
    </citation>
    <scope>NUCLEOTIDE SEQUENCE [LARGE SCALE GENOMIC DNA]</scope>
    <source>
        <strain evidence="4 5">DSM 18031</strain>
    </source>
</reference>
<evidence type="ECO:0000256" key="1">
    <source>
        <dbReference type="SAM" id="MobiDB-lite"/>
    </source>
</evidence>
<dbReference type="Gene3D" id="3.90.1010.20">
    <property type="match status" value="1"/>
</dbReference>
<feature type="signal peptide" evidence="2">
    <location>
        <begin position="1"/>
        <end position="18"/>
    </location>
</feature>